<protein>
    <submittedName>
        <fullName evidence="1">Uncharacterized protein</fullName>
    </submittedName>
</protein>
<proteinExistence type="predicted"/>
<comment type="caution">
    <text evidence="1">The sequence shown here is derived from an EMBL/GenBank/DDBJ whole genome shotgun (WGS) entry which is preliminary data.</text>
</comment>
<accession>A0A9W7TQG3</accession>
<organism evidence="1 2">
    <name type="scientific">Triplophysa rosa</name>
    <name type="common">Cave loach</name>
    <dbReference type="NCBI Taxonomy" id="992332"/>
    <lineage>
        <taxon>Eukaryota</taxon>
        <taxon>Metazoa</taxon>
        <taxon>Chordata</taxon>
        <taxon>Craniata</taxon>
        <taxon>Vertebrata</taxon>
        <taxon>Euteleostomi</taxon>
        <taxon>Actinopterygii</taxon>
        <taxon>Neopterygii</taxon>
        <taxon>Teleostei</taxon>
        <taxon>Ostariophysi</taxon>
        <taxon>Cypriniformes</taxon>
        <taxon>Nemacheilidae</taxon>
        <taxon>Triplophysa</taxon>
    </lineage>
</organism>
<evidence type="ECO:0000313" key="2">
    <source>
        <dbReference type="Proteomes" id="UP001059041"/>
    </source>
</evidence>
<gene>
    <name evidence="1" type="ORF">IRJ41_006025</name>
</gene>
<reference evidence="1" key="1">
    <citation type="submission" date="2021-02" db="EMBL/GenBank/DDBJ databases">
        <title>Comparative genomics reveals that relaxation of natural selection precedes convergent phenotypic evolution of cavefish.</title>
        <authorList>
            <person name="Peng Z."/>
        </authorList>
    </citation>
    <scope>NUCLEOTIDE SEQUENCE</scope>
    <source>
        <tissue evidence="1">Muscle</tissue>
    </source>
</reference>
<keyword evidence="2" id="KW-1185">Reference proteome</keyword>
<name>A0A9W7TQG3_TRIRA</name>
<dbReference type="AlphaFoldDB" id="A0A9W7TQG3"/>
<dbReference type="EMBL" id="JAFHDT010000011">
    <property type="protein sequence ID" value="KAI7803368.1"/>
    <property type="molecule type" value="Genomic_DNA"/>
</dbReference>
<sequence>MALRRLAERRKSRITTTCHVERAKQVWTGLTPALSSQTPGSARLTGWSAEDRELSRVLGPRMRTLAVTRSTWIQTAGGVHARGQPEINGCSLGSD</sequence>
<evidence type="ECO:0000313" key="1">
    <source>
        <dbReference type="EMBL" id="KAI7803368.1"/>
    </source>
</evidence>
<dbReference type="Proteomes" id="UP001059041">
    <property type="component" value="Linkage Group LG11"/>
</dbReference>